<evidence type="ECO:0000259" key="4">
    <source>
        <dbReference type="PROSITE" id="PS50991"/>
    </source>
</evidence>
<sequence>MMAFPKQVRVVEVGPRDGLQNEVNVSLEDKVVLINSLAKAGLKHIEGGAFVSPKWVPQMADSSAVFAAIERHDDVLLSALTPNLKGAELALAADVGEFAIFTAASEAFTQKNINCSISESIERFRPVVELAKANNIKVRGYVSCALGCPYQGAVAPEQVLEVCKQLLALGCYEVSLGDTIGVGTANEVEQLLDLLLKHLDASQLAVHFHDTYGQAISNIYAALKMGISTVDSAVAGLGGCPYAKGASGNVATEDVVYLLQKLGIDTGIDLKTLAQAGATICKALNKHPQSKVANAILADCDQEQ</sequence>
<organism evidence="5 6">
    <name type="scientific">Pseudoalteromonas qingdaonensis</name>
    <dbReference type="NCBI Taxonomy" id="3131913"/>
    <lineage>
        <taxon>Bacteria</taxon>
        <taxon>Pseudomonadati</taxon>
        <taxon>Pseudomonadota</taxon>
        <taxon>Gammaproteobacteria</taxon>
        <taxon>Alteromonadales</taxon>
        <taxon>Pseudoalteromonadaceae</taxon>
        <taxon>Pseudoalteromonas</taxon>
    </lineage>
</organism>
<dbReference type="Pfam" id="PF00682">
    <property type="entry name" value="HMGL-like"/>
    <property type="match status" value="1"/>
</dbReference>
<comment type="similarity">
    <text evidence="1">Belongs to the HMG-CoA lyase family.</text>
</comment>
<keyword evidence="6" id="KW-1185">Reference proteome</keyword>
<protein>
    <submittedName>
        <fullName evidence="5">Hydroxymethylglutaryl-CoA lyase</fullName>
    </submittedName>
</protein>
<dbReference type="GO" id="GO:0016829">
    <property type="term" value="F:lyase activity"/>
    <property type="evidence" value="ECO:0007669"/>
    <property type="project" value="UniProtKB-KW"/>
</dbReference>
<dbReference type="InterPro" id="IPR043594">
    <property type="entry name" value="HMGL"/>
</dbReference>
<keyword evidence="2" id="KW-0479">Metal-binding</keyword>
<accession>A0ABU9MV66</accession>
<dbReference type="NCBIfam" id="NF004283">
    <property type="entry name" value="PRK05692.1"/>
    <property type="match status" value="1"/>
</dbReference>
<reference evidence="5 6" key="1">
    <citation type="submission" date="2024-03" db="EMBL/GenBank/DDBJ databases">
        <title>Pseudoalteromonas qingdaonensis sp. nov., isolated from the intestines of marine benthic organisms.</title>
        <authorList>
            <person name="Lin X."/>
            <person name="Fang S."/>
            <person name="Hu X."/>
        </authorList>
    </citation>
    <scope>NUCLEOTIDE SEQUENCE [LARGE SCALE GENOMIC DNA]</scope>
    <source>
        <strain evidence="5 6">YIC-827</strain>
    </source>
</reference>
<evidence type="ECO:0000256" key="1">
    <source>
        <dbReference type="ARBA" id="ARBA00009405"/>
    </source>
</evidence>
<gene>
    <name evidence="5" type="ORF">WCN91_07000</name>
</gene>
<proteinExistence type="inferred from homology"/>
<dbReference type="InterPro" id="IPR013785">
    <property type="entry name" value="Aldolase_TIM"/>
</dbReference>
<comment type="caution">
    <text evidence="5">The sequence shown here is derived from an EMBL/GenBank/DDBJ whole genome shotgun (WGS) entry which is preliminary data.</text>
</comment>
<dbReference type="EMBL" id="JBCGCU010000006">
    <property type="protein sequence ID" value="MEM0515175.1"/>
    <property type="molecule type" value="Genomic_DNA"/>
</dbReference>
<evidence type="ECO:0000256" key="3">
    <source>
        <dbReference type="ARBA" id="ARBA00023239"/>
    </source>
</evidence>
<dbReference type="Proteomes" id="UP001447008">
    <property type="component" value="Unassembled WGS sequence"/>
</dbReference>
<dbReference type="SUPFAM" id="SSF51569">
    <property type="entry name" value="Aldolase"/>
    <property type="match status" value="1"/>
</dbReference>
<keyword evidence="3 5" id="KW-0456">Lyase</keyword>
<dbReference type="CDD" id="cd07938">
    <property type="entry name" value="DRE_TIM_HMGL"/>
    <property type="match status" value="1"/>
</dbReference>
<feature type="domain" description="Pyruvate carboxyltransferase" evidence="4">
    <location>
        <begin position="8"/>
        <end position="274"/>
    </location>
</feature>
<evidence type="ECO:0000313" key="5">
    <source>
        <dbReference type="EMBL" id="MEM0515175.1"/>
    </source>
</evidence>
<evidence type="ECO:0000313" key="6">
    <source>
        <dbReference type="Proteomes" id="UP001447008"/>
    </source>
</evidence>
<dbReference type="PROSITE" id="PS50991">
    <property type="entry name" value="PYR_CT"/>
    <property type="match status" value="1"/>
</dbReference>
<dbReference type="PANTHER" id="PTHR42738">
    <property type="entry name" value="HYDROXYMETHYLGLUTARYL-COA LYASE"/>
    <property type="match status" value="1"/>
</dbReference>
<dbReference type="Gene3D" id="3.20.20.70">
    <property type="entry name" value="Aldolase class I"/>
    <property type="match status" value="1"/>
</dbReference>
<name>A0ABU9MV66_9GAMM</name>
<dbReference type="InterPro" id="IPR000891">
    <property type="entry name" value="PYR_CT"/>
</dbReference>
<evidence type="ECO:0000256" key="2">
    <source>
        <dbReference type="ARBA" id="ARBA00022723"/>
    </source>
</evidence>
<dbReference type="PANTHER" id="PTHR42738:SF7">
    <property type="entry name" value="HYDROXYMETHYLGLUTARYL-COA LYASE"/>
    <property type="match status" value="1"/>
</dbReference>